<feature type="region of interest" description="Disordered" evidence="2">
    <location>
        <begin position="1"/>
        <end position="38"/>
    </location>
</feature>
<feature type="transmembrane region" description="Helical" evidence="3">
    <location>
        <begin position="159"/>
        <end position="176"/>
    </location>
</feature>
<dbReference type="Pfam" id="PF07690">
    <property type="entry name" value="MFS_1"/>
    <property type="match status" value="1"/>
</dbReference>
<dbReference type="InterPro" id="IPR011701">
    <property type="entry name" value="MFS"/>
</dbReference>
<feature type="transmembrane region" description="Helical" evidence="3">
    <location>
        <begin position="55"/>
        <end position="78"/>
    </location>
</feature>
<evidence type="ECO:0000256" key="1">
    <source>
        <dbReference type="ARBA" id="ARBA00004141"/>
    </source>
</evidence>
<accession>A0AAN9ZD51</accession>
<keyword evidence="6" id="KW-1185">Reference proteome</keyword>
<dbReference type="PROSITE" id="PS50850">
    <property type="entry name" value="MFS"/>
    <property type="match status" value="1"/>
</dbReference>
<dbReference type="FunFam" id="1.20.1250.20:FF:000413">
    <property type="entry name" value="Karmoisin, isoform B"/>
    <property type="match status" value="1"/>
</dbReference>
<dbReference type="EMBL" id="JAZDUA010000061">
    <property type="protein sequence ID" value="KAK7870284.1"/>
    <property type="molecule type" value="Genomic_DNA"/>
</dbReference>
<feature type="transmembrane region" description="Helical" evidence="3">
    <location>
        <begin position="284"/>
        <end position="304"/>
    </location>
</feature>
<feature type="transmembrane region" description="Helical" evidence="3">
    <location>
        <begin position="324"/>
        <end position="340"/>
    </location>
</feature>
<feature type="compositionally biased region" description="Low complexity" evidence="2">
    <location>
        <begin position="10"/>
        <end position="30"/>
    </location>
</feature>
<feature type="transmembrane region" description="Helical" evidence="3">
    <location>
        <begin position="98"/>
        <end position="120"/>
    </location>
</feature>
<dbReference type="PANTHER" id="PTHR11360:SF312">
    <property type="entry name" value="KARMOISIN, ISOFORM B"/>
    <property type="match status" value="1"/>
</dbReference>
<feature type="transmembrane region" description="Helical" evidence="3">
    <location>
        <begin position="183"/>
        <end position="205"/>
    </location>
</feature>
<evidence type="ECO:0000256" key="3">
    <source>
        <dbReference type="SAM" id="Phobius"/>
    </source>
</evidence>
<dbReference type="InterPro" id="IPR020846">
    <property type="entry name" value="MFS_dom"/>
</dbReference>
<dbReference type="AlphaFoldDB" id="A0AAN9ZD51"/>
<evidence type="ECO:0000313" key="5">
    <source>
        <dbReference type="EMBL" id="KAK7870284.1"/>
    </source>
</evidence>
<feature type="transmembrane region" description="Helical" evidence="3">
    <location>
        <begin position="375"/>
        <end position="401"/>
    </location>
</feature>
<dbReference type="GO" id="GO:0016020">
    <property type="term" value="C:membrane"/>
    <property type="evidence" value="ECO:0007669"/>
    <property type="project" value="UniProtKB-SubCell"/>
</dbReference>
<dbReference type="InterPro" id="IPR050327">
    <property type="entry name" value="Proton-linked_MCT"/>
</dbReference>
<proteinExistence type="predicted"/>
<evidence type="ECO:0000259" key="4">
    <source>
        <dbReference type="PROSITE" id="PS50850"/>
    </source>
</evidence>
<dbReference type="InterPro" id="IPR036259">
    <property type="entry name" value="MFS_trans_sf"/>
</dbReference>
<feature type="domain" description="Major facilitator superfamily (MFS) profile" evidence="4">
    <location>
        <begin position="54"/>
        <end position="467"/>
    </location>
</feature>
<evidence type="ECO:0000256" key="2">
    <source>
        <dbReference type="SAM" id="MobiDB-lite"/>
    </source>
</evidence>
<feature type="transmembrane region" description="Helical" evidence="3">
    <location>
        <begin position="217"/>
        <end position="236"/>
    </location>
</feature>
<dbReference type="GO" id="GO:0022857">
    <property type="term" value="F:transmembrane transporter activity"/>
    <property type="evidence" value="ECO:0007669"/>
    <property type="project" value="InterPro"/>
</dbReference>
<dbReference type="Gene3D" id="1.20.1250.20">
    <property type="entry name" value="MFS general substrate transporter like domains"/>
    <property type="match status" value="2"/>
</dbReference>
<feature type="region of interest" description="Disordered" evidence="2">
    <location>
        <begin position="485"/>
        <end position="511"/>
    </location>
</feature>
<keyword evidence="3" id="KW-0472">Membrane</keyword>
<comment type="subcellular location">
    <subcellularLocation>
        <location evidence="1">Membrane</location>
        <topology evidence="1">Multi-pass membrane protein</topology>
    </subcellularLocation>
</comment>
<name>A0AAN9ZD51_9ORTH</name>
<dbReference type="PANTHER" id="PTHR11360">
    <property type="entry name" value="MONOCARBOXYLATE TRANSPORTER"/>
    <property type="match status" value="1"/>
</dbReference>
<organism evidence="5 6">
    <name type="scientific">Gryllus longicercus</name>
    <dbReference type="NCBI Taxonomy" id="2509291"/>
    <lineage>
        <taxon>Eukaryota</taxon>
        <taxon>Metazoa</taxon>
        <taxon>Ecdysozoa</taxon>
        <taxon>Arthropoda</taxon>
        <taxon>Hexapoda</taxon>
        <taxon>Insecta</taxon>
        <taxon>Pterygota</taxon>
        <taxon>Neoptera</taxon>
        <taxon>Polyneoptera</taxon>
        <taxon>Orthoptera</taxon>
        <taxon>Ensifera</taxon>
        <taxon>Gryllidea</taxon>
        <taxon>Grylloidea</taxon>
        <taxon>Gryllidae</taxon>
        <taxon>Gryllinae</taxon>
        <taxon>Gryllus</taxon>
    </lineage>
</organism>
<feature type="transmembrane region" description="Helical" evidence="3">
    <location>
        <begin position="413"/>
        <end position="435"/>
    </location>
</feature>
<feature type="transmembrane region" description="Helical" evidence="3">
    <location>
        <begin position="352"/>
        <end position="369"/>
    </location>
</feature>
<reference evidence="5 6" key="1">
    <citation type="submission" date="2024-03" db="EMBL/GenBank/DDBJ databases">
        <title>The genome assembly and annotation of the cricket Gryllus longicercus Weissman &amp; Gray.</title>
        <authorList>
            <person name="Szrajer S."/>
            <person name="Gray D."/>
            <person name="Ylla G."/>
        </authorList>
    </citation>
    <scope>NUCLEOTIDE SEQUENCE [LARGE SCALE GENOMIC DNA]</scope>
    <source>
        <strain evidence="5">DAG 2021-001</strain>
        <tissue evidence="5">Whole body minus gut</tissue>
    </source>
</reference>
<dbReference type="Proteomes" id="UP001378592">
    <property type="component" value="Unassembled WGS sequence"/>
</dbReference>
<keyword evidence="3" id="KW-0812">Transmembrane</keyword>
<sequence>MATEDKAQADGKPAAAAAAAAAPHKANSASGAGGAGATGHAKDGARHECLRSRALLVMVASFLCNGVIFGVINSYSVIFERLQKQLEDAGVENATSKASSVGSLTIGVTFLLSPLAGVLVDRFGIRPTTFVGGLLAASGMFLSSLFVDSVTGLCVTYGLLFGAGASLAYTPSLVILGHYFSRYLGLVNGFVTAGSSVFTVVMPYALEGLLVSVQLEGCLQCLGGLMSLLMFSALLFKPAKHDPASVPAVNGHSAGEGRPSAQPRTLRHMLGRVFNVSIWHNRKYVIWALAVPVALFGYFVPYVHMVKFVEDKFKGEEGLLDGKILIMCMGLTSGLGRLIFGKIADIPNVNRILLQQISFISIGVLTMLLPLVNQYILLVAIALAMGLFDGCFISLLGPIAFEFCGQSGASQAIGFLLGLCSIPLTVGPPIAGLIYDHTKSYTLPFVLAGVPPIVGSLVLFLVWCVKKERTACDVEHGVITDSKQSIANGDCHSDSTQQPPPPSYKDAVTTDDPMETVPLTLSKANDDESKEVEVAETHLNGDIEADEEAEMSLLSEITKAMVLPTGSIA</sequence>
<feature type="transmembrane region" description="Helical" evidence="3">
    <location>
        <begin position="441"/>
        <end position="465"/>
    </location>
</feature>
<evidence type="ECO:0000313" key="6">
    <source>
        <dbReference type="Proteomes" id="UP001378592"/>
    </source>
</evidence>
<feature type="transmembrane region" description="Helical" evidence="3">
    <location>
        <begin position="127"/>
        <end position="147"/>
    </location>
</feature>
<protein>
    <recommendedName>
        <fullName evidence="4">Major facilitator superfamily (MFS) profile domain-containing protein</fullName>
    </recommendedName>
</protein>
<gene>
    <name evidence="5" type="ORF">R5R35_001009</name>
</gene>
<comment type="caution">
    <text evidence="5">The sequence shown here is derived from an EMBL/GenBank/DDBJ whole genome shotgun (WGS) entry which is preliminary data.</text>
</comment>
<dbReference type="SUPFAM" id="SSF103473">
    <property type="entry name" value="MFS general substrate transporter"/>
    <property type="match status" value="1"/>
</dbReference>
<keyword evidence="3" id="KW-1133">Transmembrane helix</keyword>